<dbReference type="EMBL" id="JASMRN010000001">
    <property type="protein sequence ID" value="MEZ7513997.1"/>
    <property type="molecule type" value="Genomic_DNA"/>
</dbReference>
<organism evidence="1 2">
    <name type="scientific">Flavobacterium frigidarium</name>
    <dbReference type="NCBI Taxonomy" id="99286"/>
    <lineage>
        <taxon>Bacteria</taxon>
        <taxon>Pseudomonadati</taxon>
        <taxon>Bacteroidota</taxon>
        <taxon>Flavobacteriia</taxon>
        <taxon>Flavobacteriales</taxon>
        <taxon>Flavobacteriaceae</taxon>
        <taxon>Flavobacterium</taxon>
    </lineage>
</organism>
<dbReference type="RefSeq" id="WP_371567477.1">
    <property type="nucleotide sequence ID" value="NZ_JASMRN010000001.1"/>
</dbReference>
<accession>A0ABV4K8M7</accession>
<reference evidence="1 2" key="1">
    <citation type="submission" date="2023-05" db="EMBL/GenBank/DDBJ databases">
        <title>Adaptations of aquatic viruses from atmosphere-close ecosystems of the Central Arctic Ocean.</title>
        <authorList>
            <person name="Rahlff J."/>
            <person name="Holmfeldt K."/>
        </authorList>
    </citation>
    <scope>NUCLEOTIDE SEQUENCE [LARGE SCALE GENOMIC DNA]</scope>
    <source>
        <strain evidence="1 2">Arc14</strain>
    </source>
</reference>
<dbReference type="Proteomes" id="UP001568894">
    <property type="component" value="Unassembled WGS sequence"/>
</dbReference>
<evidence type="ECO:0000313" key="2">
    <source>
        <dbReference type="Proteomes" id="UP001568894"/>
    </source>
</evidence>
<name>A0ABV4K8M7_9FLAO</name>
<protein>
    <submittedName>
        <fullName evidence="1">Uncharacterized protein</fullName>
    </submittedName>
</protein>
<dbReference type="InterPro" id="IPR054207">
    <property type="entry name" value="DUF6913"/>
</dbReference>
<sequence length="168" mass="18983">MSVIKDFSVKRILINNLHKVKRCTNAQSVKTIGLIVDQSSFLETKKLIDIIVKNGVSRDALSVIVFNGKKGTSDNFQTIKQADLKWNGELDGMIANEFLKKNFDLLISYYVQDNALLLATTFHSKASLKVGFAGIDERFNDLIIKCEPSDHAVFIQEVFKYLKILNKI</sequence>
<proteinExistence type="predicted"/>
<dbReference type="Pfam" id="PF21857">
    <property type="entry name" value="DUF6913"/>
    <property type="match status" value="1"/>
</dbReference>
<keyword evidence="2" id="KW-1185">Reference proteome</keyword>
<comment type="caution">
    <text evidence="1">The sequence shown here is derived from an EMBL/GenBank/DDBJ whole genome shotgun (WGS) entry which is preliminary data.</text>
</comment>
<gene>
    <name evidence="1" type="ORF">QO192_01735</name>
</gene>
<evidence type="ECO:0000313" key="1">
    <source>
        <dbReference type="EMBL" id="MEZ7513997.1"/>
    </source>
</evidence>